<reference evidence="1 2" key="1">
    <citation type="journal article" date="2012" name="Appl. Environ. Microbiol.">
        <title>Genome Sequence of Thermotolerant Bacillus methanolicus: Features and Regulation Related to Methylotrophy and Production of L-Lysine and L-Glutamate from Methanol.</title>
        <authorList>
            <person name="Heggeset T.M."/>
            <person name="Krog A."/>
            <person name="Balzer S."/>
            <person name="Wentzel A."/>
            <person name="Ellingsen T.E."/>
            <person name="Brautaset T."/>
        </authorList>
    </citation>
    <scope>NUCLEOTIDE SEQUENCE [LARGE SCALE GENOMIC DNA]</scope>
    <source>
        <strain evidence="1 2">PB1</strain>
    </source>
</reference>
<protein>
    <submittedName>
        <fullName evidence="1">Uncharacterized protein</fullName>
    </submittedName>
</protein>
<sequence>MVKKEPAIRIAWLLLSYLALSRKSVVFSVFLFQFVHGEGFLFVTI</sequence>
<dbReference type="AlphaFoldDB" id="I3DVI3"/>
<name>I3DVI3_BACMT</name>
<evidence type="ECO:0000313" key="1">
    <source>
        <dbReference type="EMBL" id="EIJ78254.1"/>
    </source>
</evidence>
<dbReference type="EMBL" id="AFEU01000003">
    <property type="protein sequence ID" value="EIJ78254.1"/>
    <property type="molecule type" value="Genomic_DNA"/>
</dbReference>
<organism evidence="1 2">
    <name type="scientific">Bacillus methanolicus PB1</name>
    <dbReference type="NCBI Taxonomy" id="997296"/>
    <lineage>
        <taxon>Bacteria</taxon>
        <taxon>Bacillati</taxon>
        <taxon>Bacillota</taxon>
        <taxon>Bacilli</taxon>
        <taxon>Bacillales</taxon>
        <taxon>Bacillaceae</taxon>
        <taxon>Bacillus</taxon>
    </lineage>
</organism>
<gene>
    <name evidence="1" type="ORF">PB1_11859</name>
</gene>
<comment type="caution">
    <text evidence="1">The sequence shown here is derived from an EMBL/GenBank/DDBJ whole genome shotgun (WGS) entry which is preliminary data.</text>
</comment>
<dbReference type="STRING" id="997296.PB1_11859"/>
<keyword evidence="2" id="KW-1185">Reference proteome</keyword>
<proteinExistence type="predicted"/>
<dbReference type="PATRIC" id="fig|997296.3.peg.2497"/>
<dbReference type="Proteomes" id="UP000010523">
    <property type="component" value="Unassembled WGS sequence"/>
</dbReference>
<evidence type="ECO:0000313" key="2">
    <source>
        <dbReference type="Proteomes" id="UP000010523"/>
    </source>
</evidence>
<accession>I3DVI3</accession>